<protein>
    <submittedName>
        <fullName evidence="1">Uncharacterized protein</fullName>
    </submittedName>
</protein>
<accession>A0A3R7R6L7</accession>
<name>A0A3R7R6L7_TRYRA</name>
<comment type="caution">
    <text evidence="1">The sequence shown here is derived from an EMBL/GenBank/DDBJ whole genome shotgun (WGS) entry which is preliminary data.</text>
</comment>
<dbReference type="OMA" id="SICRYEA"/>
<feature type="non-terminal residue" evidence="1">
    <location>
        <position position="1"/>
    </location>
</feature>
<keyword evidence="2" id="KW-1185">Reference proteome</keyword>
<dbReference type="Proteomes" id="UP000283634">
    <property type="component" value="Unassembled WGS sequence"/>
</dbReference>
<dbReference type="RefSeq" id="XP_029233859.1">
    <property type="nucleotide sequence ID" value="XM_029386368.1"/>
</dbReference>
<proteinExistence type="predicted"/>
<dbReference type="OrthoDB" id="272823at2759"/>
<sequence>LNFREVQLLSSTCRFLWVELHRRDNIWCAQLEHFRQDMTNLRGDGQLLSVEFLTSSASTAYERMKFEHKLYAMDARREWHFREQEGPARSSSIFSCPLLFTEGDNDAGDNDHDFLSDEEVLPLSRIRVLRPAPRRARDSTCNSTVVDVHRCNHKMSHPKASIYSPSEYLTLCDNINHGDFSWSLTVVQDCTADEDELLLFALRQTLRRAKRRPTHRSLENGLNTSSHLMLRRFSGTLVAICRYEAEQIFSSTLRMRKILDDFVIFGDPSWTGTHDSARLVPLLQTRYFIAPELCHGGRVGLIVVDPVRVLVVVGSECVTLDDPRWDDAYATSLEVGRAPQGSGMNPQPPRRV</sequence>
<organism evidence="1 2">
    <name type="scientific">Trypanosoma rangeli</name>
    <dbReference type="NCBI Taxonomy" id="5698"/>
    <lineage>
        <taxon>Eukaryota</taxon>
        <taxon>Discoba</taxon>
        <taxon>Euglenozoa</taxon>
        <taxon>Kinetoplastea</taxon>
        <taxon>Metakinetoplastina</taxon>
        <taxon>Trypanosomatida</taxon>
        <taxon>Trypanosomatidae</taxon>
        <taxon>Trypanosoma</taxon>
        <taxon>Herpetosoma</taxon>
    </lineage>
</organism>
<evidence type="ECO:0000313" key="2">
    <source>
        <dbReference type="Proteomes" id="UP000283634"/>
    </source>
</evidence>
<gene>
    <name evidence="1" type="ORF">TraAM80_09700</name>
</gene>
<dbReference type="AlphaFoldDB" id="A0A3R7R6L7"/>
<evidence type="ECO:0000313" key="1">
    <source>
        <dbReference type="EMBL" id="RNE96853.1"/>
    </source>
</evidence>
<dbReference type="GeneID" id="40333633"/>
<dbReference type="EMBL" id="MKGL01000634">
    <property type="protein sequence ID" value="RNE96853.1"/>
    <property type="molecule type" value="Genomic_DNA"/>
</dbReference>
<reference evidence="1 2" key="1">
    <citation type="journal article" date="2018" name="BMC Genomics">
        <title>Genomic comparison of Trypanosoma conorhini and Trypanosoma rangeli to Trypanosoma cruzi strains of high and low virulence.</title>
        <authorList>
            <person name="Bradwell K.R."/>
            <person name="Koparde V.N."/>
            <person name="Matveyev A.V."/>
            <person name="Serrano M.G."/>
            <person name="Alves J.M."/>
            <person name="Parikh H."/>
            <person name="Huang B."/>
            <person name="Lee V."/>
            <person name="Espinosa-Alvarez O."/>
            <person name="Ortiz P.A."/>
            <person name="Costa-Martins A.G."/>
            <person name="Teixeira M.M."/>
            <person name="Buck G.A."/>
        </authorList>
    </citation>
    <scope>NUCLEOTIDE SEQUENCE [LARGE SCALE GENOMIC DNA]</scope>
    <source>
        <strain evidence="1 2">AM80</strain>
    </source>
</reference>